<feature type="transmembrane region" description="Helical" evidence="1">
    <location>
        <begin position="30"/>
        <end position="52"/>
    </location>
</feature>
<dbReference type="RefSeq" id="WP_170259256.1">
    <property type="nucleotide sequence ID" value="NZ_BKAF01000026.1"/>
</dbReference>
<name>A0A1I3PGL5_9ACTN</name>
<keyword evidence="1" id="KW-1133">Transmembrane helix</keyword>
<dbReference type="STRING" id="1005945.SAMN05216561_12065"/>
<feature type="transmembrane region" description="Helical" evidence="1">
    <location>
        <begin position="72"/>
        <end position="96"/>
    </location>
</feature>
<accession>A0A1I3PGL5</accession>
<evidence type="ECO:0000313" key="2">
    <source>
        <dbReference type="EMBL" id="SFJ20156.1"/>
    </source>
</evidence>
<dbReference type="Gene3D" id="1.20.1070.10">
    <property type="entry name" value="Rhodopsin 7-helix transmembrane proteins"/>
    <property type="match status" value="1"/>
</dbReference>
<evidence type="ECO:0000256" key="1">
    <source>
        <dbReference type="SAM" id="Phobius"/>
    </source>
</evidence>
<feature type="transmembrane region" description="Helical" evidence="1">
    <location>
        <begin position="117"/>
        <end position="136"/>
    </location>
</feature>
<feature type="transmembrane region" description="Helical" evidence="1">
    <location>
        <begin position="174"/>
        <end position="196"/>
    </location>
</feature>
<proteinExistence type="predicted"/>
<protein>
    <recommendedName>
        <fullName evidence="4">Heliorhodopsin</fullName>
    </recommendedName>
</protein>
<feature type="transmembrane region" description="Helical" evidence="1">
    <location>
        <begin position="241"/>
        <end position="263"/>
    </location>
</feature>
<feature type="transmembrane region" description="Helical" evidence="1">
    <location>
        <begin position="142"/>
        <end position="162"/>
    </location>
</feature>
<dbReference type="Pfam" id="PF18761">
    <property type="entry name" value="Heliorhodopsin"/>
    <property type="match status" value="1"/>
</dbReference>
<keyword evidence="3" id="KW-1185">Reference proteome</keyword>
<reference evidence="2 3" key="1">
    <citation type="submission" date="2016-10" db="EMBL/GenBank/DDBJ databases">
        <authorList>
            <person name="de Groot N.N."/>
        </authorList>
    </citation>
    <scope>NUCLEOTIDE SEQUENCE [LARGE SCALE GENOMIC DNA]</scope>
    <source>
        <strain evidence="2 3">CGMCC 1.11156</strain>
    </source>
</reference>
<dbReference type="InterPro" id="IPR041113">
    <property type="entry name" value="Heliorhodopsin"/>
</dbReference>
<organism evidence="2 3">
    <name type="scientific">Nocardioides psychrotolerans</name>
    <dbReference type="NCBI Taxonomy" id="1005945"/>
    <lineage>
        <taxon>Bacteria</taxon>
        <taxon>Bacillati</taxon>
        <taxon>Actinomycetota</taxon>
        <taxon>Actinomycetes</taxon>
        <taxon>Propionibacteriales</taxon>
        <taxon>Nocardioidaceae</taxon>
        <taxon>Nocardioides</taxon>
    </lineage>
</organism>
<dbReference type="NCBIfam" id="NF038020">
    <property type="entry name" value="HeR"/>
    <property type="match status" value="1"/>
</dbReference>
<keyword evidence="1" id="KW-0812">Transmembrane</keyword>
<feature type="transmembrane region" description="Helical" evidence="1">
    <location>
        <begin position="202"/>
        <end position="220"/>
    </location>
</feature>
<dbReference type="AlphaFoldDB" id="A0A1I3PGL5"/>
<dbReference type="EMBL" id="FOQG01000020">
    <property type="protein sequence ID" value="SFJ20156.1"/>
    <property type="molecule type" value="Genomic_DNA"/>
</dbReference>
<gene>
    <name evidence="2" type="ORF">SAMN05216561_12065</name>
</gene>
<dbReference type="Proteomes" id="UP000198649">
    <property type="component" value="Unassembled WGS sequence"/>
</dbReference>
<keyword evidence="1" id="KW-0472">Membrane</keyword>
<evidence type="ECO:0008006" key="4">
    <source>
        <dbReference type="Google" id="ProtNLM"/>
    </source>
</evidence>
<sequence>MSNDHVPAHALATASGVDDERLAGLRWWNVALAVLHAAQAVAVLVLATDFAITLSNSFPTGPPGSRVADPAAAFDVPVGAAIAVFLALAAIDHGLTGTVLRGRYESDLRGGLNRFRWVEYSLSATIMILLIAFYAGVTQLTAVIAIVGANVSMILFGWLQEVMNPPGRRSTTMLPFWFGCIAGATPWVVITLNIIGSETVPGFVYGIFVSLFVFFMSFALNQWLQYREIGPWRSYVFGERAYLVLSLAAKSALAWQIFAGSLAS</sequence>
<evidence type="ECO:0000313" key="3">
    <source>
        <dbReference type="Proteomes" id="UP000198649"/>
    </source>
</evidence>